<keyword evidence="2" id="KW-1185">Reference proteome</keyword>
<dbReference type="Proteomes" id="UP000821845">
    <property type="component" value="Chromosome 9"/>
</dbReference>
<name>A0ACB7RLS4_HYAAI</name>
<proteinExistence type="predicted"/>
<protein>
    <submittedName>
        <fullName evidence="1">Uncharacterized protein</fullName>
    </submittedName>
</protein>
<sequence>MILKPLVRTRPPRRTGMLMATEVRCKEESKGGLKYELVLADPCMDSPLRKPSTSPPKSISAEDIEKKLKEAEERRLSLEAMKLNQLNEKLSRLAEVNQKKEGLTEEFQESARQSYEKKIEAFKENREAHIKSIQEKQREHVSCHFTPNRNARQRFQLVSVQIFLFVCVQKKIENANEAREAQITALQERLRNHDKHIADVRKQLEDLVDEKREKIQKKLDTAQENRAAIYRELQTKLQEKEKHAEEVRQNKSQTVESPNQESVVETAVSG</sequence>
<evidence type="ECO:0000313" key="1">
    <source>
        <dbReference type="EMBL" id="KAH6922814.1"/>
    </source>
</evidence>
<reference evidence="1" key="1">
    <citation type="submission" date="2020-05" db="EMBL/GenBank/DDBJ databases">
        <title>Large-scale comparative analyses of tick genomes elucidate their genetic diversity and vector capacities.</title>
        <authorList>
            <person name="Jia N."/>
            <person name="Wang J."/>
            <person name="Shi W."/>
            <person name="Du L."/>
            <person name="Sun Y."/>
            <person name="Zhan W."/>
            <person name="Jiang J."/>
            <person name="Wang Q."/>
            <person name="Zhang B."/>
            <person name="Ji P."/>
            <person name="Sakyi L.B."/>
            <person name="Cui X."/>
            <person name="Yuan T."/>
            <person name="Jiang B."/>
            <person name="Yang W."/>
            <person name="Lam T.T.-Y."/>
            <person name="Chang Q."/>
            <person name="Ding S."/>
            <person name="Wang X."/>
            <person name="Zhu J."/>
            <person name="Ruan X."/>
            <person name="Zhao L."/>
            <person name="Wei J."/>
            <person name="Que T."/>
            <person name="Du C."/>
            <person name="Cheng J."/>
            <person name="Dai P."/>
            <person name="Han X."/>
            <person name="Huang E."/>
            <person name="Gao Y."/>
            <person name="Liu J."/>
            <person name="Shao H."/>
            <person name="Ye R."/>
            <person name="Li L."/>
            <person name="Wei W."/>
            <person name="Wang X."/>
            <person name="Wang C."/>
            <person name="Yang T."/>
            <person name="Huo Q."/>
            <person name="Li W."/>
            <person name="Guo W."/>
            <person name="Chen H."/>
            <person name="Zhou L."/>
            <person name="Ni X."/>
            <person name="Tian J."/>
            <person name="Zhou Y."/>
            <person name="Sheng Y."/>
            <person name="Liu T."/>
            <person name="Pan Y."/>
            <person name="Xia L."/>
            <person name="Li J."/>
            <person name="Zhao F."/>
            <person name="Cao W."/>
        </authorList>
    </citation>
    <scope>NUCLEOTIDE SEQUENCE</scope>
    <source>
        <strain evidence="1">Hyas-2018</strain>
    </source>
</reference>
<accession>A0ACB7RLS4</accession>
<comment type="caution">
    <text evidence="1">The sequence shown here is derived from an EMBL/GenBank/DDBJ whole genome shotgun (WGS) entry which is preliminary data.</text>
</comment>
<dbReference type="EMBL" id="CM023489">
    <property type="protein sequence ID" value="KAH6922814.1"/>
    <property type="molecule type" value="Genomic_DNA"/>
</dbReference>
<evidence type="ECO:0000313" key="2">
    <source>
        <dbReference type="Proteomes" id="UP000821845"/>
    </source>
</evidence>
<organism evidence="1 2">
    <name type="scientific">Hyalomma asiaticum</name>
    <name type="common">Tick</name>
    <dbReference type="NCBI Taxonomy" id="266040"/>
    <lineage>
        <taxon>Eukaryota</taxon>
        <taxon>Metazoa</taxon>
        <taxon>Ecdysozoa</taxon>
        <taxon>Arthropoda</taxon>
        <taxon>Chelicerata</taxon>
        <taxon>Arachnida</taxon>
        <taxon>Acari</taxon>
        <taxon>Parasitiformes</taxon>
        <taxon>Ixodida</taxon>
        <taxon>Ixodoidea</taxon>
        <taxon>Ixodidae</taxon>
        <taxon>Hyalomminae</taxon>
        <taxon>Hyalomma</taxon>
    </lineage>
</organism>
<gene>
    <name evidence="1" type="ORF">HPB50_019319</name>
</gene>